<dbReference type="AlphaFoldDB" id="A0A8S0TS07"/>
<evidence type="ECO:0000259" key="16">
    <source>
        <dbReference type="PROSITE" id="PS50927"/>
    </source>
</evidence>
<dbReference type="Pfam" id="PF07714">
    <property type="entry name" value="PK_Tyr_Ser-Thr"/>
    <property type="match status" value="1"/>
</dbReference>
<evidence type="ECO:0000313" key="18">
    <source>
        <dbReference type="EMBL" id="CAA3006339.1"/>
    </source>
</evidence>
<evidence type="ECO:0000256" key="12">
    <source>
        <dbReference type="ARBA" id="ARBA00047899"/>
    </source>
</evidence>
<dbReference type="SMART" id="SM00108">
    <property type="entry name" value="B_lectin"/>
    <property type="match status" value="1"/>
</dbReference>
<dbReference type="CDD" id="cd00028">
    <property type="entry name" value="B_lectin"/>
    <property type="match status" value="1"/>
</dbReference>
<dbReference type="Pfam" id="PF11883">
    <property type="entry name" value="DUF3403"/>
    <property type="match status" value="1"/>
</dbReference>
<keyword evidence="9" id="KW-0067">ATP-binding</keyword>
<dbReference type="Gene3D" id="2.90.10.10">
    <property type="entry name" value="Bulb-type lectin domain"/>
    <property type="match status" value="1"/>
</dbReference>
<dbReference type="Gene3D" id="1.10.510.10">
    <property type="entry name" value="Transferase(Phosphotransferase) domain 1"/>
    <property type="match status" value="1"/>
</dbReference>
<evidence type="ECO:0000256" key="9">
    <source>
        <dbReference type="ARBA" id="ARBA00022840"/>
    </source>
</evidence>
<keyword evidence="8" id="KW-0418">Kinase</keyword>
<dbReference type="SMART" id="SM00473">
    <property type="entry name" value="PAN_AP"/>
    <property type="match status" value="1"/>
</dbReference>
<evidence type="ECO:0000256" key="3">
    <source>
        <dbReference type="ARBA" id="ARBA00022475"/>
    </source>
</evidence>
<name>A0A8S0TS07_OLEEU</name>
<dbReference type="Pfam" id="PF08276">
    <property type="entry name" value="PAN_2"/>
    <property type="match status" value="1"/>
</dbReference>
<gene>
    <name evidence="18" type="ORF">OLEA9_A087555</name>
</gene>
<organism evidence="18 19">
    <name type="scientific">Olea europaea subsp. europaea</name>
    <dbReference type="NCBI Taxonomy" id="158383"/>
    <lineage>
        <taxon>Eukaryota</taxon>
        <taxon>Viridiplantae</taxon>
        <taxon>Streptophyta</taxon>
        <taxon>Embryophyta</taxon>
        <taxon>Tracheophyta</taxon>
        <taxon>Spermatophyta</taxon>
        <taxon>Magnoliopsida</taxon>
        <taxon>eudicotyledons</taxon>
        <taxon>Gunneridae</taxon>
        <taxon>Pentapetalae</taxon>
        <taxon>asterids</taxon>
        <taxon>lamiids</taxon>
        <taxon>Lamiales</taxon>
        <taxon>Oleaceae</taxon>
        <taxon>Oleeae</taxon>
        <taxon>Olea</taxon>
    </lineage>
</organism>
<dbReference type="Gramene" id="OE9A087555T1">
    <property type="protein sequence ID" value="OE9A087555C1"/>
    <property type="gene ID" value="OE9A087555"/>
</dbReference>
<dbReference type="SMART" id="SM00220">
    <property type="entry name" value="S_TKc"/>
    <property type="match status" value="1"/>
</dbReference>
<dbReference type="SUPFAM" id="SSF51110">
    <property type="entry name" value="alpha-D-mannose-specific plant lectins"/>
    <property type="match status" value="1"/>
</dbReference>
<keyword evidence="5" id="KW-0808">Transferase</keyword>
<evidence type="ECO:0000256" key="8">
    <source>
        <dbReference type="ARBA" id="ARBA00022777"/>
    </source>
</evidence>
<dbReference type="OrthoDB" id="4062651at2759"/>
<dbReference type="InterPro" id="IPR021820">
    <property type="entry name" value="S-locus_recpt_kinase_C"/>
</dbReference>
<dbReference type="Proteomes" id="UP000594638">
    <property type="component" value="Unassembled WGS sequence"/>
</dbReference>
<dbReference type="InterPro" id="IPR008271">
    <property type="entry name" value="Ser/Thr_kinase_AS"/>
</dbReference>
<keyword evidence="14" id="KW-0472">Membrane</keyword>
<keyword evidence="6" id="KW-0732">Signal</keyword>
<dbReference type="PANTHER" id="PTHR27002">
    <property type="entry name" value="RECEPTOR-LIKE SERINE/THREONINE-PROTEIN KINASE SD1-8"/>
    <property type="match status" value="1"/>
</dbReference>
<dbReference type="GO" id="GO:0004674">
    <property type="term" value="F:protein serine/threonine kinase activity"/>
    <property type="evidence" value="ECO:0007669"/>
    <property type="project" value="UniProtKB-KW"/>
</dbReference>
<dbReference type="Pfam" id="PF01453">
    <property type="entry name" value="B_lectin"/>
    <property type="match status" value="1"/>
</dbReference>
<evidence type="ECO:0000256" key="14">
    <source>
        <dbReference type="SAM" id="Phobius"/>
    </source>
</evidence>
<dbReference type="InterPro" id="IPR000719">
    <property type="entry name" value="Prot_kinase_dom"/>
</dbReference>
<dbReference type="CDD" id="cd14066">
    <property type="entry name" value="STKc_IRAK"/>
    <property type="match status" value="1"/>
</dbReference>
<protein>
    <recommendedName>
        <fullName evidence="2">non-specific serine/threonine protein kinase</fullName>
        <ecNumber evidence="2">2.7.11.1</ecNumber>
    </recommendedName>
</protein>
<dbReference type="GO" id="GO:0005886">
    <property type="term" value="C:plasma membrane"/>
    <property type="evidence" value="ECO:0007669"/>
    <property type="project" value="UniProtKB-SubCell"/>
</dbReference>
<dbReference type="PANTHER" id="PTHR27002:SF851">
    <property type="entry name" value="G-TYPE LECTIN S-RECEPTOR-LIKE SERINE_THREONINE-PROTEIN KINASE SD1-1"/>
    <property type="match status" value="1"/>
</dbReference>
<evidence type="ECO:0000313" key="19">
    <source>
        <dbReference type="Proteomes" id="UP000594638"/>
    </source>
</evidence>
<evidence type="ECO:0000256" key="10">
    <source>
        <dbReference type="ARBA" id="ARBA00023157"/>
    </source>
</evidence>
<evidence type="ECO:0000256" key="4">
    <source>
        <dbReference type="ARBA" id="ARBA00022527"/>
    </source>
</evidence>
<comment type="catalytic activity">
    <reaction evidence="12">
        <text>L-threonyl-[protein] + ATP = O-phospho-L-threonyl-[protein] + ADP + H(+)</text>
        <dbReference type="Rhea" id="RHEA:46608"/>
        <dbReference type="Rhea" id="RHEA-COMP:11060"/>
        <dbReference type="Rhea" id="RHEA-COMP:11605"/>
        <dbReference type="ChEBI" id="CHEBI:15378"/>
        <dbReference type="ChEBI" id="CHEBI:30013"/>
        <dbReference type="ChEBI" id="CHEBI:30616"/>
        <dbReference type="ChEBI" id="CHEBI:61977"/>
        <dbReference type="ChEBI" id="CHEBI:456216"/>
        <dbReference type="EC" id="2.7.11.1"/>
    </reaction>
</comment>
<dbReference type="InterPro" id="IPR001480">
    <property type="entry name" value="Bulb-type_lectin_dom"/>
</dbReference>
<feature type="domain" description="Apple" evidence="17">
    <location>
        <begin position="133"/>
        <end position="208"/>
    </location>
</feature>
<keyword evidence="10" id="KW-1015">Disulfide bond</keyword>
<dbReference type="CDD" id="cd01098">
    <property type="entry name" value="PAN_AP_plant"/>
    <property type="match status" value="1"/>
</dbReference>
<evidence type="ECO:0000256" key="2">
    <source>
        <dbReference type="ARBA" id="ARBA00012513"/>
    </source>
</evidence>
<dbReference type="PROSITE" id="PS50927">
    <property type="entry name" value="BULB_LECTIN"/>
    <property type="match status" value="1"/>
</dbReference>
<keyword evidence="11" id="KW-0325">Glycoprotein</keyword>
<dbReference type="InterPro" id="IPR001245">
    <property type="entry name" value="Ser-Thr/Tyr_kinase_cat_dom"/>
</dbReference>
<evidence type="ECO:0000259" key="17">
    <source>
        <dbReference type="PROSITE" id="PS50948"/>
    </source>
</evidence>
<dbReference type="InterPro" id="IPR036426">
    <property type="entry name" value="Bulb-type_lectin_dom_sf"/>
</dbReference>
<proteinExistence type="predicted"/>
<dbReference type="SUPFAM" id="SSF56112">
    <property type="entry name" value="Protein kinase-like (PK-like)"/>
    <property type="match status" value="1"/>
</dbReference>
<accession>A0A8S0TS07</accession>
<reference evidence="18 19" key="1">
    <citation type="submission" date="2019-12" db="EMBL/GenBank/DDBJ databases">
        <authorList>
            <person name="Alioto T."/>
            <person name="Alioto T."/>
            <person name="Gomez Garrido J."/>
        </authorList>
    </citation>
    <scope>NUCLEOTIDE SEQUENCE [LARGE SCALE GENOMIC DNA]</scope>
</reference>
<dbReference type="Gene3D" id="3.30.200.20">
    <property type="entry name" value="Phosphorylase Kinase, domain 1"/>
    <property type="match status" value="1"/>
</dbReference>
<dbReference type="EC" id="2.7.11.1" evidence="2"/>
<evidence type="ECO:0000256" key="6">
    <source>
        <dbReference type="ARBA" id="ARBA00022729"/>
    </source>
</evidence>
<keyword evidence="3" id="KW-1003">Cell membrane</keyword>
<feature type="transmembrane region" description="Helical" evidence="14">
    <location>
        <begin position="224"/>
        <end position="243"/>
    </location>
</feature>
<keyword evidence="14" id="KW-1133">Transmembrane helix</keyword>
<keyword evidence="14" id="KW-0812">Transmembrane</keyword>
<keyword evidence="19" id="KW-1185">Reference proteome</keyword>
<feature type="domain" description="Protein kinase" evidence="15">
    <location>
        <begin position="292"/>
        <end position="578"/>
    </location>
</feature>
<keyword evidence="7" id="KW-0547">Nucleotide-binding</keyword>
<dbReference type="InterPro" id="IPR011009">
    <property type="entry name" value="Kinase-like_dom_sf"/>
</dbReference>
<dbReference type="GO" id="GO:0005524">
    <property type="term" value="F:ATP binding"/>
    <property type="evidence" value="ECO:0007669"/>
    <property type="project" value="UniProtKB-KW"/>
</dbReference>
<dbReference type="InterPro" id="IPR003609">
    <property type="entry name" value="Pan_app"/>
</dbReference>
<keyword evidence="4" id="KW-0723">Serine/threonine-protein kinase</keyword>
<comment type="subcellular location">
    <subcellularLocation>
        <location evidence="1">Cell membrane</location>
        <topology evidence="1">Single-pass type I membrane protein</topology>
    </subcellularLocation>
</comment>
<comment type="catalytic activity">
    <reaction evidence="13">
        <text>L-seryl-[protein] + ATP = O-phospho-L-seryl-[protein] + ADP + H(+)</text>
        <dbReference type="Rhea" id="RHEA:17989"/>
        <dbReference type="Rhea" id="RHEA-COMP:9863"/>
        <dbReference type="Rhea" id="RHEA-COMP:11604"/>
        <dbReference type="ChEBI" id="CHEBI:15378"/>
        <dbReference type="ChEBI" id="CHEBI:29999"/>
        <dbReference type="ChEBI" id="CHEBI:30616"/>
        <dbReference type="ChEBI" id="CHEBI:83421"/>
        <dbReference type="ChEBI" id="CHEBI:456216"/>
        <dbReference type="EC" id="2.7.11.1"/>
    </reaction>
</comment>
<dbReference type="PROSITE" id="PS50011">
    <property type="entry name" value="PROTEIN_KINASE_DOM"/>
    <property type="match status" value="1"/>
</dbReference>
<evidence type="ECO:0000256" key="7">
    <source>
        <dbReference type="ARBA" id="ARBA00022741"/>
    </source>
</evidence>
<evidence type="ECO:0000256" key="11">
    <source>
        <dbReference type="ARBA" id="ARBA00023180"/>
    </source>
</evidence>
<dbReference type="FunFam" id="3.30.200.20:FF:000195">
    <property type="entry name" value="G-type lectin S-receptor-like serine/threonine-protein kinase"/>
    <property type="match status" value="1"/>
</dbReference>
<feature type="domain" description="Bulb-type lectin" evidence="16">
    <location>
        <begin position="1"/>
        <end position="84"/>
    </location>
</feature>
<evidence type="ECO:0000259" key="15">
    <source>
        <dbReference type="PROSITE" id="PS50011"/>
    </source>
</evidence>
<evidence type="ECO:0000256" key="1">
    <source>
        <dbReference type="ARBA" id="ARBA00004251"/>
    </source>
</evidence>
<dbReference type="FunFam" id="1.10.510.10:FF:000060">
    <property type="entry name" value="G-type lectin S-receptor-like serine/threonine-protein kinase"/>
    <property type="match status" value="1"/>
</dbReference>
<dbReference type="PROSITE" id="PS00108">
    <property type="entry name" value="PROTEIN_KINASE_ST"/>
    <property type="match status" value="1"/>
</dbReference>
<evidence type="ECO:0000256" key="5">
    <source>
        <dbReference type="ARBA" id="ARBA00022679"/>
    </source>
</evidence>
<sequence length="610" mass="69803">MWYKKITVMTVVWVANREVPLTKRPGLLKVVVPGLLVLQNDTNGVIIWSSNTSRPVKAPVAKLLDSGNLVVKETNDDDTENFLWESFNYPTDTMFSGMKFGWNFRTGHEVYLSSWKSNDDPSKGDFTYHFDPTGYPQHVVKKDTQYSWFNKNMTLKECKVECLKNCSCTAYTYLDISRGRSGCLLWFKDLINIKHLSEEGEDIYIRMASSELDSEGKKRKVLEVGLSLSIGMVLFVLSLMLYLRRRKIRNHRLRTGRLEDNFIDRKNEESQNEDIELPLFDLYTIIKATDNFSIHNKLGEGGFGPVYKGVLEEGQEIAVKRLSRNSLQGLDEFKNEVICIAKLQHRNLVKLLGYCIQREEKMLIYEFLPNRSLDLILFDPMRSAVLDWPKRFHIINGIARGLVYLHQDSRLRIIHRDLKASNILLDSNMNPKISDFGMARSFQGNETGANTSRVVGTYGYMSPEYAIDGMFSIKSDVFSFGVLVLEIVSGKRNRGFSHNRDHHHSLLGHAWMLYKEGRSLEFVDDYLSVSGYLSEVLRSIHVGLLCVQQCPEHRPSMSSVVFMLENEVELPQAKQPGFFTERDLFAGESSSSTIAPSSINQVTVTQMEAR</sequence>
<evidence type="ECO:0000256" key="13">
    <source>
        <dbReference type="ARBA" id="ARBA00048679"/>
    </source>
</evidence>
<comment type="caution">
    <text evidence="18">The sequence shown here is derived from an EMBL/GenBank/DDBJ whole genome shotgun (WGS) entry which is preliminary data.</text>
</comment>
<dbReference type="PROSITE" id="PS50948">
    <property type="entry name" value="PAN"/>
    <property type="match status" value="1"/>
</dbReference>
<dbReference type="EMBL" id="CACTIH010007260">
    <property type="protein sequence ID" value="CAA3006339.1"/>
    <property type="molecule type" value="Genomic_DNA"/>
</dbReference>